<dbReference type="OrthoDB" id="9800213at2"/>
<dbReference type="InterPro" id="IPR012354">
    <property type="entry name" value="Esterase_lipase"/>
</dbReference>
<dbReference type="SUPFAM" id="SSF53474">
    <property type="entry name" value="alpha/beta-Hydrolases"/>
    <property type="match status" value="1"/>
</dbReference>
<evidence type="ECO:0000256" key="2">
    <source>
        <dbReference type="PIRSR" id="PIRSR017388-2"/>
    </source>
</evidence>
<gene>
    <name evidence="4" type="ORF">K3F53_16540</name>
    <name evidence="5" type="ORF">SAMN04489735_104722</name>
</gene>
<dbReference type="InterPro" id="IPR051044">
    <property type="entry name" value="MAG_DAG_Lipase"/>
</dbReference>
<dbReference type="EMBL" id="FNDE01000047">
    <property type="protein sequence ID" value="SDH72499.1"/>
    <property type="molecule type" value="Genomic_DNA"/>
</dbReference>
<feature type="active site" description="Charge relay system" evidence="1">
    <location>
        <position position="194"/>
    </location>
</feature>
<dbReference type="AlphaFoldDB" id="A0A1G8ES01"/>
<keyword evidence="4" id="KW-0378">Hydrolase</keyword>
<dbReference type="InterPro" id="IPR022742">
    <property type="entry name" value="Hydrolase_4"/>
</dbReference>
<dbReference type="InterPro" id="IPR029058">
    <property type="entry name" value="AB_hydrolase_fold"/>
</dbReference>
<evidence type="ECO:0000313" key="4">
    <source>
        <dbReference type="EMBL" id="QYY42433.1"/>
    </source>
</evidence>
<evidence type="ECO:0000256" key="1">
    <source>
        <dbReference type="PIRSR" id="PIRSR017388-1"/>
    </source>
</evidence>
<dbReference type="GeneID" id="97142991"/>
<dbReference type="GO" id="GO:0052689">
    <property type="term" value="F:carboxylic ester hydrolase activity"/>
    <property type="evidence" value="ECO:0007669"/>
    <property type="project" value="InterPro"/>
</dbReference>
<evidence type="ECO:0000313" key="7">
    <source>
        <dbReference type="Proteomes" id="UP000826616"/>
    </source>
</evidence>
<organism evidence="5 6">
    <name type="scientific">Aneurinibacillus thermoaerophilus</name>
    <dbReference type="NCBI Taxonomy" id="143495"/>
    <lineage>
        <taxon>Bacteria</taxon>
        <taxon>Bacillati</taxon>
        <taxon>Bacillota</taxon>
        <taxon>Bacilli</taxon>
        <taxon>Bacillales</taxon>
        <taxon>Paenibacillaceae</taxon>
        <taxon>Aneurinibacillus group</taxon>
        <taxon>Aneurinibacillus</taxon>
    </lineage>
</organism>
<feature type="active site" description="Charge relay system" evidence="1">
    <location>
        <position position="224"/>
    </location>
</feature>
<dbReference type="RefSeq" id="WP_057897572.1">
    <property type="nucleotide sequence ID" value="NZ_CP080764.1"/>
</dbReference>
<feature type="binding site" evidence="2">
    <location>
        <position position="26"/>
    </location>
    <ligand>
        <name>substrate</name>
    </ligand>
</feature>
<name>A0A1G8ES01_ANETH</name>
<dbReference type="EMBL" id="CP080764">
    <property type="protein sequence ID" value="QYY42433.1"/>
    <property type="molecule type" value="Genomic_DNA"/>
</dbReference>
<sequence>MKAKPRSPETFLYPGGEAGLLLLHGFTGSTAEMQPMGRYFQRFGYTVYAPLLAGHGTTPEQMAKTRWPDWWQSAVDGYERLVREGCRQIVVAGLSMGGLLALRLSYYRPLQAVVSLNAPVDVRDKRIRWAKYVHYVRPYIPRSEAKEAHIESELFPYERSPVVCIASLWEFMMLVKKELRRVTAPTLVIQSTNDETIEPVSGDYIYSHIGSKYKEIKHYHKSGHIITLDKERERVFQSVSDFLQKILNKE</sequence>
<keyword evidence="7" id="KW-1185">Reference proteome</keyword>
<dbReference type="Proteomes" id="UP000826616">
    <property type="component" value="Chromosome"/>
</dbReference>
<feature type="binding site" evidence="2">
    <location>
        <position position="96"/>
    </location>
    <ligand>
        <name>substrate</name>
    </ligand>
</feature>
<reference evidence="4 7" key="2">
    <citation type="submission" date="2021-08" db="EMBL/GenBank/DDBJ databases">
        <title>Complete genome sequence of the strain Aneurinibacillus thermoaerophilus CCM 8960.</title>
        <authorList>
            <person name="Musilova J."/>
            <person name="Kourilova X."/>
            <person name="Pernicova I."/>
            <person name="Bezdicek M."/>
            <person name="Lengerova M."/>
            <person name="Obruca S."/>
            <person name="Sedlar K."/>
        </authorList>
    </citation>
    <scope>NUCLEOTIDE SEQUENCE [LARGE SCALE GENOMIC DNA]</scope>
    <source>
        <strain evidence="4 7">CCM 8960</strain>
    </source>
</reference>
<evidence type="ECO:0000313" key="6">
    <source>
        <dbReference type="Proteomes" id="UP000198956"/>
    </source>
</evidence>
<dbReference type="Pfam" id="PF12146">
    <property type="entry name" value="Hydrolase_4"/>
    <property type="match status" value="1"/>
</dbReference>
<evidence type="ECO:0000259" key="3">
    <source>
        <dbReference type="Pfam" id="PF12146"/>
    </source>
</evidence>
<feature type="domain" description="Serine aminopeptidase S33" evidence="3">
    <location>
        <begin position="19"/>
        <end position="231"/>
    </location>
</feature>
<dbReference type="PIRSF" id="PIRSF017388">
    <property type="entry name" value="Esterase_lipase"/>
    <property type="match status" value="1"/>
</dbReference>
<dbReference type="Gene3D" id="3.40.50.1820">
    <property type="entry name" value="alpha/beta hydrolase"/>
    <property type="match status" value="1"/>
</dbReference>
<feature type="active site" description="Nucleophile" evidence="1">
    <location>
        <position position="95"/>
    </location>
</feature>
<reference evidence="5 6" key="1">
    <citation type="submission" date="2016-10" db="EMBL/GenBank/DDBJ databases">
        <authorList>
            <person name="de Groot N.N."/>
        </authorList>
    </citation>
    <scope>NUCLEOTIDE SEQUENCE [LARGE SCALE GENOMIC DNA]</scope>
    <source>
        <strain evidence="5 6">L 420-91</strain>
    </source>
</reference>
<accession>A0A1G8ES01</accession>
<dbReference type="Proteomes" id="UP000198956">
    <property type="component" value="Unassembled WGS sequence"/>
</dbReference>
<protein>
    <submittedName>
        <fullName evidence="4">Alpha/beta fold hydrolase</fullName>
    </submittedName>
    <submittedName>
        <fullName evidence="5">Carboxylesterase</fullName>
    </submittedName>
</protein>
<dbReference type="PANTHER" id="PTHR11614">
    <property type="entry name" value="PHOSPHOLIPASE-RELATED"/>
    <property type="match status" value="1"/>
</dbReference>
<evidence type="ECO:0000313" key="5">
    <source>
        <dbReference type="EMBL" id="SDH72499.1"/>
    </source>
</evidence>
<proteinExistence type="predicted"/>